<keyword evidence="2" id="KW-0378">Hydrolase</keyword>
<dbReference type="KEGG" id="xyk:GT347_01910"/>
<dbReference type="EMBL" id="CP047650">
    <property type="protein sequence ID" value="QHI96854.1"/>
    <property type="molecule type" value="Genomic_DNA"/>
</dbReference>
<evidence type="ECO:0000313" key="2">
    <source>
        <dbReference type="EMBL" id="QHI96854.1"/>
    </source>
</evidence>
<dbReference type="PANTHER" id="PTHR35563">
    <property type="entry name" value="BARREL METAL-DEPENDENT HYDROLASE, PUTATIVE (AFU_ORTHOLOGUE AFUA_1G16240)-RELATED"/>
    <property type="match status" value="1"/>
</dbReference>
<evidence type="ECO:0000259" key="1">
    <source>
        <dbReference type="Pfam" id="PF04909"/>
    </source>
</evidence>
<dbReference type="GO" id="GO:0016787">
    <property type="term" value="F:hydrolase activity"/>
    <property type="evidence" value="ECO:0007669"/>
    <property type="project" value="UniProtKB-KW"/>
</dbReference>
<dbReference type="InterPro" id="IPR032466">
    <property type="entry name" value="Metal_Hydrolase"/>
</dbReference>
<feature type="domain" description="Amidohydrolase-related" evidence="1">
    <location>
        <begin position="27"/>
        <end position="287"/>
    </location>
</feature>
<dbReference type="SUPFAM" id="SSF51556">
    <property type="entry name" value="Metallo-dependent hydrolases"/>
    <property type="match status" value="1"/>
</dbReference>
<dbReference type="Gene3D" id="3.20.20.140">
    <property type="entry name" value="Metal-dependent hydrolases"/>
    <property type="match status" value="1"/>
</dbReference>
<keyword evidence="3" id="KW-1185">Reference proteome</keyword>
<gene>
    <name evidence="2" type="ORF">GT347_01910</name>
</gene>
<evidence type="ECO:0000313" key="3">
    <source>
        <dbReference type="Proteomes" id="UP000464787"/>
    </source>
</evidence>
<dbReference type="InterPro" id="IPR052358">
    <property type="entry name" value="Aro_Compnd_Degr_Hydrolases"/>
</dbReference>
<protein>
    <submittedName>
        <fullName evidence="2">Amidohydrolase family protein</fullName>
    </submittedName>
</protein>
<dbReference type="AlphaFoldDB" id="A0A857IZ40"/>
<accession>A0A857IZ40</accession>
<dbReference type="InterPro" id="IPR006680">
    <property type="entry name" value="Amidohydro-rel"/>
</dbReference>
<organism evidence="2 3">
    <name type="scientific">Xylophilus rhododendri</name>
    <dbReference type="NCBI Taxonomy" id="2697032"/>
    <lineage>
        <taxon>Bacteria</taxon>
        <taxon>Pseudomonadati</taxon>
        <taxon>Pseudomonadota</taxon>
        <taxon>Betaproteobacteria</taxon>
        <taxon>Burkholderiales</taxon>
        <taxon>Xylophilus</taxon>
    </lineage>
</organism>
<name>A0A857IZ40_9BURK</name>
<proteinExistence type="predicted"/>
<reference evidence="2 3" key="1">
    <citation type="submission" date="2020-01" db="EMBL/GenBank/DDBJ databases">
        <title>Genome sequencing of strain KACC 21265.</title>
        <authorList>
            <person name="Heo J."/>
            <person name="Kim S.-J."/>
            <person name="Kim J.-S."/>
            <person name="Hong S.-B."/>
            <person name="Kwon S.-W."/>
        </authorList>
    </citation>
    <scope>NUCLEOTIDE SEQUENCE [LARGE SCALE GENOMIC DNA]</scope>
    <source>
        <strain evidence="2 3">KACC 21265</strain>
    </source>
</reference>
<dbReference type="RefSeq" id="WP_160550372.1">
    <property type="nucleotide sequence ID" value="NZ_CP047650.1"/>
</dbReference>
<dbReference type="Proteomes" id="UP000464787">
    <property type="component" value="Chromosome"/>
</dbReference>
<dbReference type="PANTHER" id="PTHR35563:SF2">
    <property type="entry name" value="BARREL METAL-DEPENDENT HYDROLASE, PUTATIVE (AFU_ORTHOLOGUE AFUA_1G16240)-RELATED"/>
    <property type="match status" value="1"/>
</dbReference>
<sequence length="290" mass="32081">MSTAQRPYLPFDPVVASPRQRLPTGSCDCHFHVFEDPRQFPLGEPRTYTPTLATLDHYRAMARAVGLERAVLVHPSVYGRDHRTFERALAASQDWMRGVAVVFADTAQEDIARWHALGSRGTRCNSLFAGGAEVGALAAVADRVRPFGWHLQMLVDVSATPALLGHVAGFGLPLVVDHFGHLPIERGVQDAGFRNLLALLREGNTWVKLSGPYRLTATRQGFADLQPLVDRLLDANPDRLVWGSDWPHPAITPPPMVNDGALADALFDWLDADARQKVLVDNPTQLYWKD</sequence>
<dbReference type="Pfam" id="PF04909">
    <property type="entry name" value="Amidohydro_2"/>
    <property type="match status" value="1"/>
</dbReference>